<name>A0A2H0YSP6_9BACT</name>
<evidence type="ECO:0000313" key="1">
    <source>
        <dbReference type="EMBL" id="PIS41507.1"/>
    </source>
</evidence>
<proteinExistence type="predicted"/>
<dbReference type="AlphaFoldDB" id="A0A2H0YSP6"/>
<comment type="caution">
    <text evidence="1">The sequence shown here is derived from an EMBL/GenBank/DDBJ whole genome shotgun (WGS) entry which is preliminary data.</text>
</comment>
<accession>A0A2H0YSP6</accession>
<organism evidence="1 2">
    <name type="scientific">Candidatus Kerfeldbacteria bacterium CG08_land_8_20_14_0_20_42_7</name>
    <dbReference type="NCBI Taxonomy" id="2014245"/>
    <lineage>
        <taxon>Bacteria</taxon>
        <taxon>Candidatus Kerfeldiibacteriota</taxon>
    </lineage>
</organism>
<reference evidence="2" key="1">
    <citation type="submission" date="2017-09" db="EMBL/GenBank/DDBJ databases">
        <title>Depth-based differentiation of microbial function through sediment-hosted aquifers and enrichment of novel symbionts in the deep terrestrial subsurface.</title>
        <authorList>
            <person name="Probst A.J."/>
            <person name="Ladd B."/>
            <person name="Jarett J.K."/>
            <person name="Geller-Mcgrath D.E."/>
            <person name="Sieber C.M.K."/>
            <person name="Emerson J.B."/>
            <person name="Anantharaman K."/>
            <person name="Thomas B.C."/>
            <person name="Malmstrom R."/>
            <person name="Stieglmeier M."/>
            <person name="Klingl A."/>
            <person name="Woyke T."/>
            <person name="Ryan C.M."/>
            <person name="Banfield J.F."/>
        </authorList>
    </citation>
    <scope>NUCLEOTIDE SEQUENCE [LARGE SCALE GENOMIC DNA]</scope>
</reference>
<protein>
    <submittedName>
        <fullName evidence="1">Uncharacterized protein</fullName>
    </submittedName>
</protein>
<dbReference type="Proteomes" id="UP000228711">
    <property type="component" value="Unassembled WGS sequence"/>
</dbReference>
<gene>
    <name evidence="1" type="ORF">COT25_02780</name>
</gene>
<sequence>MLNYSKKGVNDYIGGNALMEMGFAYVNNKKIFLLNDIPGMQYTDEIRAMHPIVLHGDLANMGV</sequence>
<evidence type="ECO:0000313" key="2">
    <source>
        <dbReference type="Proteomes" id="UP000228711"/>
    </source>
</evidence>
<dbReference type="EMBL" id="PEXV01000092">
    <property type="protein sequence ID" value="PIS41507.1"/>
    <property type="molecule type" value="Genomic_DNA"/>
</dbReference>